<sequence length="186" mass="19562">MCMAVGDGRAASRCRRRAEAGAESASASLERRSWLPSPVGGGCCPSAPVPLIDGWKASLGRGGTRALLLLILNPNHGNLAPSLEELAPSACYLPFAAVSSRALTRQCLRGPASSPPCQLRPWLTRLCLHDHPSTRPNVGSWRYPELSAPRKHTSTATNTPAAIESASTSQAEAALTRLLCVSAPCI</sequence>
<name>A0A7C8MBE9_9PLEO</name>
<evidence type="ECO:0000256" key="1">
    <source>
        <dbReference type="SAM" id="MobiDB-lite"/>
    </source>
</evidence>
<feature type="region of interest" description="Disordered" evidence="1">
    <location>
        <begin position="138"/>
        <end position="158"/>
    </location>
</feature>
<keyword evidence="3" id="KW-1185">Reference proteome</keyword>
<evidence type="ECO:0000313" key="3">
    <source>
        <dbReference type="Proteomes" id="UP000481861"/>
    </source>
</evidence>
<organism evidence="2 3">
    <name type="scientific">Massariosphaeria phaeospora</name>
    <dbReference type="NCBI Taxonomy" id="100035"/>
    <lineage>
        <taxon>Eukaryota</taxon>
        <taxon>Fungi</taxon>
        <taxon>Dikarya</taxon>
        <taxon>Ascomycota</taxon>
        <taxon>Pezizomycotina</taxon>
        <taxon>Dothideomycetes</taxon>
        <taxon>Pleosporomycetidae</taxon>
        <taxon>Pleosporales</taxon>
        <taxon>Pleosporales incertae sedis</taxon>
        <taxon>Massariosphaeria</taxon>
    </lineage>
</organism>
<reference evidence="2 3" key="1">
    <citation type="submission" date="2020-01" db="EMBL/GenBank/DDBJ databases">
        <authorList>
            <consortium name="DOE Joint Genome Institute"/>
            <person name="Haridas S."/>
            <person name="Albert R."/>
            <person name="Binder M."/>
            <person name="Bloem J."/>
            <person name="Labutti K."/>
            <person name="Salamov A."/>
            <person name="Andreopoulos B."/>
            <person name="Baker S.E."/>
            <person name="Barry K."/>
            <person name="Bills G."/>
            <person name="Bluhm B.H."/>
            <person name="Cannon C."/>
            <person name="Castanera R."/>
            <person name="Culley D.E."/>
            <person name="Daum C."/>
            <person name="Ezra D."/>
            <person name="Gonzalez J.B."/>
            <person name="Henrissat B."/>
            <person name="Kuo A."/>
            <person name="Liang C."/>
            <person name="Lipzen A."/>
            <person name="Lutzoni F."/>
            <person name="Magnuson J."/>
            <person name="Mondo S."/>
            <person name="Nolan M."/>
            <person name="Ohm R."/>
            <person name="Pangilinan J."/>
            <person name="Park H.-J.H."/>
            <person name="Ramirez L."/>
            <person name="Alfaro M."/>
            <person name="Sun H."/>
            <person name="Tritt A."/>
            <person name="Yoshinaga Y."/>
            <person name="Zwiers L.-H.L."/>
            <person name="Turgeon B.G."/>
            <person name="Goodwin S.B."/>
            <person name="Spatafora J.W."/>
            <person name="Crous P.W."/>
            <person name="Grigoriev I.V."/>
        </authorList>
    </citation>
    <scope>NUCLEOTIDE SEQUENCE [LARGE SCALE GENOMIC DNA]</scope>
    <source>
        <strain evidence="2 3">CBS 611.86</strain>
    </source>
</reference>
<dbReference type="Proteomes" id="UP000481861">
    <property type="component" value="Unassembled WGS sequence"/>
</dbReference>
<evidence type="ECO:0000313" key="2">
    <source>
        <dbReference type="EMBL" id="KAF2873599.1"/>
    </source>
</evidence>
<accession>A0A7C8MBE9</accession>
<gene>
    <name evidence="2" type="ORF">BDV95DRAFT_348283</name>
</gene>
<comment type="caution">
    <text evidence="2">The sequence shown here is derived from an EMBL/GenBank/DDBJ whole genome shotgun (WGS) entry which is preliminary data.</text>
</comment>
<dbReference type="AlphaFoldDB" id="A0A7C8MBE9"/>
<dbReference type="EMBL" id="JAADJZ010000007">
    <property type="protein sequence ID" value="KAF2873599.1"/>
    <property type="molecule type" value="Genomic_DNA"/>
</dbReference>
<proteinExistence type="predicted"/>
<protein>
    <submittedName>
        <fullName evidence="2">Uncharacterized protein</fullName>
    </submittedName>
</protein>